<dbReference type="EMBL" id="JARIHO010000018">
    <property type="protein sequence ID" value="KAJ7347954.1"/>
    <property type="molecule type" value="Genomic_DNA"/>
</dbReference>
<gene>
    <name evidence="2" type="ORF">DFH08DRAFT_808729</name>
</gene>
<accession>A0AAD7A244</accession>
<protein>
    <submittedName>
        <fullName evidence="2">Uncharacterized protein</fullName>
    </submittedName>
</protein>
<evidence type="ECO:0000313" key="3">
    <source>
        <dbReference type="Proteomes" id="UP001218218"/>
    </source>
</evidence>
<reference evidence="2" key="1">
    <citation type="submission" date="2023-03" db="EMBL/GenBank/DDBJ databases">
        <title>Massive genome expansion in bonnet fungi (Mycena s.s.) driven by repeated elements and novel gene families across ecological guilds.</title>
        <authorList>
            <consortium name="Lawrence Berkeley National Laboratory"/>
            <person name="Harder C.B."/>
            <person name="Miyauchi S."/>
            <person name="Viragh M."/>
            <person name="Kuo A."/>
            <person name="Thoen E."/>
            <person name="Andreopoulos B."/>
            <person name="Lu D."/>
            <person name="Skrede I."/>
            <person name="Drula E."/>
            <person name="Henrissat B."/>
            <person name="Morin E."/>
            <person name="Kohler A."/>
            <person name="Barry K."/>
            <person name="LaButti K."/>
            <person name="Morin E."/>
            <person name="Salamov A."/>
            <person name="Lipzen A."/>
            <person name="Mereny Z."/>
            <person name="Hegedus B."/>
            <person name="Baldrian P."/>
            <person name="Stursova M."/>
            <person name="Weitz H."/>
            <person name="Taylor A."/>
            <person name="Grigoriev I.V."/>
            <person name="Nagy L.G."/>
            <person name="Martin F."/>
            <person name="Kauserud H."/>
        </authorList>
    </citation>
    <scope>NUCLEOTIDE SEQUENCE</scope>
    <source>
        <strain evidence="2">CBHHK002</strain>
    </source>
</reference>
<keyword evidence="1" id="KW-0732">Signal</keyword>
<dbReference type="Proteomes" id="UP001218218">
    <property type="component" value="Unassembled WGS sequence"/>
</dbReference>
<evidence type="ECO:0000256" key="1">
    <source>
        <dbReference type="SAM" id="SignalP"/>
    </source>
</evidence>
<feature type="signal peptide" evidence="1">
    <location>
        <begin position="1"/>
        <end position="19"/>
    </location>
</feature>
<feature type="chain" id="PRO_5042286972" evidence="1">
    <location>
        <begin position="20"/>
        <end position="299"/>
    </location>
</feature>
<keyword evidence="3" id="KW-1185">Reference proteome</keyword>
<sequence length="299" mass="33865">MTVPIRWWPFCLADFAALALELISIILWDKPTENVCVIYLIGRLEEAFVEARGDKQLVAAPVCWHQSITVVLRSNYLRRNCEPGRVATALVSGSVDPEDVLLTFSTLFDVYEDPTHNYSQAAAQMDPAHLSFTLDRMHLLEDDRIIETLRILNLATQLGPNHQDFLITAMPLGSGSSGPNSDDTKLASIWLTQWPHPGSDAPGVAMSAVPWDNKYPKPTYEWKPILDVLLHWVCTWMKPYKMMHVGLFVNCAYKFNAEVPHLGSIYRVLDNLEYYLEGWNHIDSIVLHKPGKTNYADPT</sequence>
<evidence type="ECO:0000313" key="2">
    <source>
        <dbReference type="EMBL" id="KAJ7347954.1"/>
    </source>
</evidence>
<proteinExistence type="predicted"/>
<dbReference type="AlphaFoldDB" id="A0AAD7A244"/>
<organism evidence="2 3">
    <name type="scientific">Mycena albidolilacea</name>
    <dbReference type="NCBI Taxonomy" id="1033008"/>
    <lineage>
        <taxon>Eukaryota</taxon>
        <taxon>Fungi</taxon>
        <taxon>Dikarya</taxon>
        <taxon>Basidiomycota</taxon>
        <taxon>Agaricomycotina</taxon>
        <taxon>Agaricomycetes</taxon>
        <taxon>Agaricomycetidae</taxon>
        <taxon>Agaricales</taxon>
        <taxon>Marasmiineae</taxon>
        <taxon>Mycenaceae</taxon>
        <taxon>Mycena</taxon>
    </lineage>
</organism>
<name>A0AAD7A244_9AGAR</name>
<comment type="caution">
    <text evidence="2">The sequence shown here is derived from an EMBL/GenBank/DDBJ whole genome shotgun (WGS) entry which is preliminary data.</text>
</comment>